<proteinExistence type="predicted"/>
<organism evidence="1 2">
    <name type="scientific">Purpureocillium lilacinum</name>
    <name type="common">Paecilomyces lilacinus</name>
    <dbReference type="NCBI Taxonomy" id="33203"/>
    <lineage>
        <taxon>Eukaryota</taxon>
        <taxon>Fungi</taxon>
        <taxon>Dikarya</taxon>
        <taxon>Ascomycota</taxon>
        <taxon>Pezizomycotina</taxon>
        <taxon>Sordariomycetes</taxon>
        <taxon>Hypocreomycetidae</taxon>
        <taxon>Hypocreales</taxon>
        <taxon>Ophiocordycipitaceae</taxon>
        <taxon>Purpureocillium</taxon>
    </lineage>
</organism>
<evidence type="ECO:0000313" key="1">
    <source>
        <dbReference type="EMBL" id="KAK4094680.1"/>
    </source>
</evidence>
<protein>
    <submittedName>
        <fullName evidence="1">Uncharacterized protein</fullName>
    </submittedName>
</protein>
<sequence>MPLTKTLQRHPFSGIARQRPLTLIDFPGRGVNSSCNTGRMAAASCRRFSLLSKLSLEIQTLIWHAALPDDDGPALLPYRKGCWQPRHLAILDEGYDAATGDNVHMDFRLDLLDKAHVTVTLTSVDREARRVALFWMRRNIKASEVRLREGHLSSVFARSFDSSRDTLFIEADKLNDFYCEPYDRLFEPDLADLMVSSGPTVTRLAVPEPVFRSEGGSLTEIFQWHSGVVVVLVVVGMQPRWECNSLQVQRRWEVKGVPDYRLSWDLAQQRFKVFVAGEEGGDIHACGWIENVCKEWIEGLVWHQVEALEIRPAYVIRQGPGAAGCEARPRLQIAGSCQS</sequence>
<name>A0ABR0CEJ8_PURLI</name>
<gene>
    <name evidence="1" type="ORF">Purlil1_1285</name>
</gene>
<dbReference type="EMBL" id="JAWRVI010000003">
    <property type="protein sequence ID" value="KAK4094680.1"/>
    <property type="molecule type" value="Genomic_DNA"/>
</dbReference>
<evidence type="ECO:0000313" key="2">
    <source>
        <dbReference type="Proteomes" id="UP001287286"/>
    </source>
</evidence>
<accession>A0ABR0CEJ8</accession>
<reference evidence="1 2" key="1">
    <citation type="journal article" date="2024" name="Microbiol. Resour. Announc.">
        <title>Genome annotations for the ascomycete fungi Trichoderma harzianum, Trichoderma aggressivum, and Purpureocillium lilacinum.</title>
        <authorList>
            <person name="Beijen E.P.W."/>
            <person name="Ohm R.A."/>
        </authorList>
    </citation>
    <scope>NUCLEOTIDE SEQUENCE [LARGE SCALE GENOMIC DNA]</scope>
    <source>
        <strain evidence="1 2">CBS 150709</strain>
    </source>
</reference>
<comment type="caution">
    <text evidence="1">The sequence shown here is derived from an EMBL/GenBank/DDBJ whole genome shotgun (WGS) entry which is preliminary data.</text>
</comment>
<dbReference type="Proteomes" id="UP001287286">
    <property type="component" value="Unassembled WGS sequence"/>
</dbReference>
<keyword evidence="2" id="KW-1185">Reference proteome</keyword>